<accession>A0ABS7U177</accession>
<keyword evidence="2" id="KW-1185">Reference proteome</keyword>
<sequence length="472" mass="52894">MSGGEYMRLVTDAGDWIWGLVIGGFNEQQTVSQIVVDAIIGMIPVVGDVTAVRDLLAVTIRLADQPEKREDPMQWVELVIGLLALIPVAGGAIKGVGKLLMRVGREAAQHPGILREAIQLLNRVGAGDAVRFMRELDLLQYTPNLQAHFRELVRRVGAVIDRVKQRTRWVMPDAMKRRLDELKTRMNELLAIADSMIPRAVRDLNDRLKLIQRHLYQGDWNAIPSSLRASTREAEAGLVSVRRLPLDNELPHRSSTIADYRHRAGWPDLRRGRHTAGGRYQSISTFSGALRPVELKSGDTIYRVVNDSANRPFTMTGDCWTRTRPTSGRRWREDYAVLESWNDNGEIIVFTIPHNPDGSVMTLRAWEGTVASQVQRDASRSDFGQVLNGGAQQLFIDFRHPHNALVAPHASRAPVEQTGWTDHRGVNMPTPEHRAILLEEAERAEKTGSITAVTRVTAATARANRQEEQPRQ</sequence>
<comment type="caution">
    <text evidence="1">The sequence shown here is derived from an EMBL/GenBank/DDBJ whole genome shotgun (WGS) entry which is preliminary data.</text>
</comment>
<dbReference type="CDD" id="cd20746">
    <property type="entry name" value="FIX_Ntox15_NUC_DUF4112_RhsA-like"/>
    <property type="match status" value="1"/>
</dbReference>
<gene>
    <name evidence="1" type="ORF">K7C98_34060</name>
</gene>
<protein>
    <submittedName>
        <fullName evidence="1">Uncharacterized protein</fullName>
    </submittedName>
</protein>
<name>A0ABS7U177_9BACT</name>
<evidence type="ECO:0000313" key="2">
    <source>
        <dbReference type="Proteomes" id="UP001139031"/>
    </source>
</evidence>
<organism evidence="1 2">
    <name type="scientific">Nannocystis pusilla</name>
    <dbReference type="NCBI Taxonomy" id="889268"/>
    <lineage>
        <taxon>Bacteria</taxon>
        <taxon>Pseudomonadati</taxon>
        <taxon>Myxococcota</taxon>
        <taxon>Polyangia</taxon>
        <taxon>Nannocystales</taxon>
        <taxon>Nannocystaceae</taxon>
        <taxon>Nannocystis</taxon>
    </lineage>
</organism>
<reference evidence="1" key="1">
    <citation type="submission" date="2021-08" db="EMBL/GenBank/DDBJ databases">
        <authorList>
            <person name="Stevens D.C."/>
        </authorList>
    </citation>
    <scope>NUCLEOTIDE SEQUENCE</scope>
    <source>
        <strain evidence="1">DSM 53165</strain>
    </source>
</reference>
<proteinExistence type="predicted"/>
<dbReference type="EMBL" id="JAIRAU010000047">
    <property type="protein sequence ID" value="MBZ5714284.1"/>
    <property type="molecule type" value="Genomic_DNA"/>
</dbReference>
<dbReference type="RefSeq" id="WP_224196014.1">
    <property type="nucleotide sequence ID" value="NZ_JAIRAU010000047.1"/>
</dbReference>
<dbReference type="Proteomes" id="UP001139031">
    <property type="component" value="Unassembled WGS sequence"/>
</dbReference>
<evidence type="ECO:0000313" key="1">
    <source>
        <dbReference type="EMBL" id="MBZ5714284.1"/>
    </source>
</evidence>
<dbReference type="InterPro" id="IPR049802">
    <property type="entry name" value="RhsC-like_FIX"/>
</dbReference>